<dbReference type="EMBL" id="JARKIE010000234">
    <property type="protein sequence ID" value="KAJ7663451.1"/>
    <property type="molecule type" value="Genomic_DNA"/>
</dbReference>
<evidence type="ECO:0000256" key="1">
    <source>
        <dbReference type="SAM" id="MobiDB-lite"/>
    </source>
</evidence>
<sequence length="212" mass="22219">MTSNDTPTSTSNGVTSSAPISTASDSSGASMSDPVIAQPASTARAKHIGAIVGGTLGGVLVLFGVLFTVLMCRRSRPADAEPHSSAPGGRDTPATMLSFGNGMIERSGRVATYSAPLENTDLPLEEQMRRLQAEVELLRVDQAGLRSSVGSRTADESSVTRSLATMKNAQTHALNQSYGQAAVRDSLVQTEGGMNLTAERFEDELPPTYHGH</sequence>
<keyword evidence="2" id="KW-0812">Transmembrane</keyword>
<evidence type="ECO:0000256" key="2">
    <source>
        <dbReference type="SAM" id="Phobius"/>
    </source>
</evidence>
<gene>
    <name evidence="3" type="ORF">B0H17DRAFT_1144095</name>
</gene>
<feature type="compositionally biased region" description="Low complexity" evidence="1">
    <location>
        <begin position="15"/>
        <end position="33"/>
    </location>
</feature>
<feature type="transmembrane region" description="Helical" evidence="2">
    <location>
        <begin position="48"/>
        <end position="70"/>
    </location>
</feature>
<keyword evidence="2" id="KW-0472">Membrane</keyword>
<dbReference type="AlphaFoldDB" id="A0AAD7CXJ5"/>
<evidence type="ECO:0000313" key="4">
    <source>
        <dbReference type="Proteomes" id="UP001221757"/>
    </source>
</evidence>
<name>A0AAD7CXJ5_MYCRO</name>
<protein>
    <submittedName>
        <fullName evidence="3">Uncharacterized protein</fullName>
    </submittedName>
</protein>
<accession>A0AAD7CXJ5</accession>
<comment type="caution">
    <text evidence="3">The sequence shown here is derived from an EMBL/GenBank/DDBJ whole genome shotgun (WGS) entry which is preliminary data.</text>
</comment>
<keyword evidence="4" id="KW-1185">Reference proteome</keyword>
<proteinExistence type="predicted"/>
<reference evidence="3" key="1">
    <citation type="submission" date="2023-03" db="EMBL/GenBank/DDBJ databases">
        <title>Massive genome expansion in bonnet fungi (Mycena s.s.) driven by repeated elements and novel gene families across ecological guilds.</title>
        <authorList>
            <consortium name="Lawrence Berkeley National Laboratory"/>
            <person name="Harder C.B."/>
            <person name="Miyauchi S."/>
            <person name="Viragh M."/>
            <person name="Kuo A."/>
            <person name="Thoen E."/>
            <person name="Andreopoulos B."/>
            <person name="Lu D."/>
            <person name="Skrede I."/>
            <person name="Drula E."/>
            <person name="Henrissat B."/>
            <person name="Morin E."/>
            <person name="Kohler A."/>
            <person name="Barry K."/>
            <person name="LaButti K."/>
            <person name="Morin E."/>
            <person name="Salamov A."/>
            <person name="Lipzen A."/>
            <person name="Mereny Z."/>
            <person name="Hegedus B."/>
            <person name="Baldrian P."/>
            <person name="Stursova M."/>
            <person name="Weitz H."/>
            <person name="Taylor A."/>
            <person name="Grigoriev I.V."/>
            <person name="Nagy L.G."/>
            <person name="Martin F."/>
            <person name="Kauserud H."/>
        </authorList>
    </citation>
    <scope>NUCLEOTIDE SEQUENCE</scope>
    <source>
        <strain evidence="3">CBHHK067</strain>
    </source>
</reference>
<organism evidence="3 4">
    <name type="scientific">Mycena rosella</name>
    <name type="common">Pink bonnet</name>
    <name type="synonym">Agaricus rosellus</name>
    <dbReference type="NCBI Taxonomy" id="1033263"/>
    <lineage>
        <taxon>Eukaryota</taxon>
        <taxon>Fungi</taxon>
        <taxon>Dikarya</taxon>
        <taxon>Basidiomycota</taxon>
        <taxon>Agaricomycotina</taxon>
        <taxon>Agaricomycetes</taxon>
        <taxon>Agaricomycetidae</taxon>
        <taxon>Agaricales</taxon>
        <taxon>Marasmiineae</taxon>
        <taxon>Mycenaceae</taxon>
        <taxon>Mycena</taxon>
    </lineage>
</organism>
<dbReference type="Proteomes" id="UP001221757">
    <property type="component" value="Unassembled WGS sequence"/>
</dbReference>
<feature type="compositionally biased region" description="Polar residues" evidence="1">
    <location>
        <begin position="1"/>
        <end position="14"/>
    </location>
</feature>
<feature type="region of interest" description="Disordered" evidence="1">
    <location>
        <begin position="1"/>
        <end position="34"/>
    </location>
</feature>
<keyword evidence="2" id="KW-1133">Transmembrane helix</keyword>
<evidence type="ECO:0000313" key="3">
    <source>
        <dbReference type="EMBL" id="KAJ7663451.1"/>
    </source>
</evidence>